<reference evidence="1" key="1">
    <citation type="journal article" date="2023" name="Mol. Phylogenet. Evol.">
        <title>Genome-scale phylogeny and comparative genomics of the fungal order Sordariales.</title>
        <authorList>
            <person name="Hensen N."/>
            <person name="Bonometti L."/>
            <person name="Westerberg I."/>
            <person name="Brannstrom I.O."/>
            <person name="Guillou S."/>
            <person name="Cros-Aarteil S."/>
            <person name="Calhoun S."/>
            <person name="Haridas S."/>
            <person name="Kuo A."/>
            <person name="Mondo S."/>
            <person name="Pangilinan J."/>
            <person name="Riley R."/>
            <person name="LaButti K."/>
            <person name="Andreopoulos B."/>
            <person name="Lipzen A."/>
            <person name="Chen C."/>
            <person name="Yan M."/>
            <person name="Daum C."/>
            <person name="Ng V."/>
            <person name="Clum A."/>
            <person name="Steindorff A."/>
            <person name="Ohm R.A."/>
            <person name="Martin F."/>
            <person name="Silar P."/>
            <person name="Natvig D.O."/>
            <person name="Lalanne C."/>
            <person name="Gautier V."/>
            <person name="Ament-Velasquez S.L."/>
            <person name="Kruys A."/>
            <person name="Hutchinson M.I."/>
            <person name="Powell A.J."/>
            <person name="Barry K."/>
            <person name="Miller A.N."/>
            <person name="Grigoriev I.V."/>
            <person name="Debuchy R."/>
            <person name="Gladieux P."/>
            <person name="Hiltunen Thoren M."/>
            <person name="Johannesson H."/>
        </authorList>
    </citation>
    <scope>NUCLEOTIDE SEQUENCE</scope>
    <source>
        <strain evidence="1">CBS 314.62</strain>
    </source>
</reference>
<name>A0AAE1CCS0_9PEZI</name>
<comment type="caution">
    <text evidence="1">The sequence shown here is derived from an EMBL/GenBank/DDBJ whole genome shotgun (WGS) entry which is preliminary data.</text>
</comment>
<gene>
    <name evidence="1" type="ORF">B0T22DRAFT_440328</name>
</gene>
<keyword evidence="2" id="KW-1185">Reference proteome</keyword>
<protein>
    <submittedName>
        <fullName evidence="1">Uncharacterized protein</fullName>
    </submittedName>
</protein>
<dbReference type="AlphaFoldDB" id="A0AAE1CCS0"/>
<accession>A0AAE1CCS0</accession>
<organism evidence="1 2">
    <name type="scientific">Podospora appendiculata</name>
    <dbReference type="NCBI Taxonomy" id="314037"/>
    <lineage>
        <taxon>Eukaryota</taxon>
        <taxon>Fungi</taxon>
        <taxon>Dikarya</taxon>
        <taxon>Ascomycota</taxon>
        <taxon>Pezizomycotina</taxon>
        <taxon>Sordariomycetes</taxon>
        <taxon>Sordariomycetidae</taxon>
        <taxon>Sordariales</taxon>
        <taxon>Podosporaceae</taxon>
        <taxon>Podospora</taxon>
    </lineage>
</organism>
<dbReference type="EMBL" id="JAULSO010000002">
    <property type="protein sequence ID" value="KAK3688804.1"/>
    <property type="molecule type" value="Genomic_DNA"/>
</dbReference>
<dbReference type="Proteomes" id="UP001270362">
    <property type="component" value="Unassembled WGS sequence"/>
</dbReference>
<reference evidence="1" key="2">
    <citation type="submission" date="2023-06" db="EMBL/GenBank/DDBJ databases">
        <authorList>
            <consortium name="Lawrence Berkeley National Laboratory"/>
            <person name="Haridas S."/>
            <person name="Hensen N."/>
            <person name="Bonometti L."/>
            <person name="Westerberg I."/>
            <person name="Brannstrom I.O."/>
            <person name="Guillou S."/>
            <person name="Cros-Aarteil S."/>
            <person name="Calhoun S."/>
            <person name="Kuo A."/>
            <person name="Mondo S."/>
            <person name="Pangilinan J."/>
            <person name="Riley R."/>
            <person name="Labutti K."/>
            <person name="Andreopoulos B."/>
            <person name="Lipzen A."/>
            <person name="Chen C."/>
            <person name="Yanf M."/>
            <person name="Daum C."/>
            <person name="Ng V."/>
            <person name="Clum A."/>
            <person name="Steindorff A."/>
            <person name="Ohm R."/>
            <person name="Martin F."/>
            <person name="Silar P."/>
            <person name="Natvig D."/>
            <person name="Lalanne C."/>
            <person name="Gautier V."/>
            <person name="Ament-Velasquez S.L."/>
            <person name="Kruys A."/>
            <person name="Hutchinson M.I."/>
            <person name="Powell A.J."/>
            <person name="Barry K."/>
            <person name="Miller A.N."/>
            <person name="Grigoriev I.V."/>
            <person name="Debuchy R."/>
            <person name="Gladieux P."/>
            <person name="Thoren M.H."/>
            <person name="Johannesson H."/>
        </authorList>
    </citation>
    <scope>NUCLEOTIDE SEQUENCE</scope>
    <source>
        <strain evidence="1">CBS 314.62</strain>
    </source>
</reference>
<evidence type="ECO:0000313" key="2">
    <source>
        <dbReference type="Proteomes" id="UP001270362"/>
    </source>
</evidence>
<sequence>MEEVIMGMRKKTWEQGSMSGGLESRDNQRYWYYSHLARILPVNFRVKLCCDFGGSIWDGSIFEPGEGNETRYELPLRGCSRKDVPPIAKEIFALGSAVYEMTEWKIPDGELSEDDVDMKWRRDRRPEPSVDNPAVDIIKKCWLESYGSVFLGYRGFEGSYAA</sequence>
<proteinExistence type="predicted"/>
<evidence type="ECO:0000313" key="1">
    <source>
        <dbReference type="EMBL" id="KAK3688804.1"/>
    </source>
</evidence>